<reference evidence="3 4" key="1">
    <citation type="submission" date="2021-05" db="EMBL/GenBank/DDBJ databases">
        <title>Direct Submission.</title>
        <authorList>
            <person name="Li K."/>
            <person name="Gao J."/>
        </authorList>
    </citation>
    <scope>NUCLEOTIDE SEQUENCE [LARGE SCALE GENOMIC DNA]</scope>
    <source>
        <strain evidence="3 4">Mg02</strain>
    </source>
</reference>
<dbReference type="InterPro" id="IPR014729">
    <property type="entry name" value="Rossmann-like_a/b/a_fold"/>
</dbReference>
<keyword evidence="4" id="KW-1185">Reference proteome</keyword>
<evidence type="ECO:0000313" key="3">
    <source>
        <dbReference type="EMBL" id="QUX20648.1"/>
    </source>
</evidence>
<dbReference type="EMBL" id="CP074133">
    <property type="protein sequence ID" value="QUX20648.1"/>
    <property type="molecule type" value="Genomic_DNA"/>
</dbReference>
<sequence>MAQSANAPVVVAVNGSPASERAVDWAAGEARRRGRRLRLVYAFSWPLYHSLPRDLPGFDVDEFALRIVGSARLRALQLEPDLTVEAVHITSDPVTVLLLESQKAHMLVMGAHHRTAVDAVIPGSTDLEMLVSALCPIVIVPDLPPGTATGRILVGVDGSETARLAVEWAFPAADTRKAVLRAVTVHEEHAWWRFGALQEPSWTGSEKEKETAETEARAAAGRLLSDAIADERVRWPQVRVEEVVAVGHPAQALCAAAQDCDLMVVGSHGRGGFAGMLLGSVSRHVISHSPCPVAVVRRPRH</sequence>
<dbReference type="Proteomes" id="UP000676079">
    <property type="component" value="Chromosome"/>
</dbReference>
<dbReference type="Pfam" id="PF00582">
    <property type="entry name" value="Usp"/>
    <property type="match status" value="2"/>
</dbReference>
<dbReference type="SUPFAM" id="SSF52402">
    <property type="entry name" value="Adenine nucleotide alpha hydrolases-like"/>
    <property type="match status" value="2"/>
</dbReference>
<dbReference type="CDD" id="cd00293">
    <property type="entry name" value="USP-like"/>
    <property type="match status" value="1"/>
</dbReference>
<feature type="domain" description="UspA" evidence="2">
    <location>
        <begin position="151"/>
        <end position="297"/>
    </location>
</feature>
<evidence type="ECO:0000256" key="1">
    <source>
        <dbReference type="ARBA" id="ARBA00008791"/>
    </source>
</evidence>
<organism evidence="3 4">
    <name type="scientific">Nocardiopsis changdeensis</name>
    <dbReference type="NCBI Taxonomy" id="2831969"/>
    <lineage>
        <taxon>Bacteria</taxon>
        <taxon>Bacillati</taxon>
        <taxon>Actinomycetota</taxon>
        <taxon>Actinomycetes</taxon>
        <taxon>Streptosporangiales</taxon>
        <taxon>Nocardiopsidaceae</taxon>
        <taxon>Nocardiopsis</taxon>
    </lineage>
</organism>
<dbReference type="InterPro" id="IPR006016">
    <property type="entry name" value="UspA"/>
</dbReference>
<dbReference type="RefSeq" id="WP_220561845.1">
    <property type="nucleotide sequence ID" value="NZ_CP074133.1"/>
</dbReference>
<name>A0ABX8BJQ5_9ACTN</name>
<gene>
    <name evidence="3" type="ORF">KGD84_19325</name>
</gene>
<dbReference type="PRINTS" id="PR01438">
    <property type="entry name" value="UNVRSLSTRESS"/>
</dbReference>
<evidence type="ECO:0000259" key="2">
    <source>
        <dbReference type="Pfam" id="PF00582"/>
    </source>
</evidence>
<proteinExistence type="inferred from homology"/>
<dbReference type="PANTHER" id="PTHR46268:SF6">
    <property type="entry name" value="UNIVERSAL STRESS PROTEIN UP12"/>
    <property type="match status" value="1"/>
</dbReference>
<dbReference type="PANTHER" id="PTHR46268">
    <property type="entry name" value="STRESS RESPONSE PROTEIN NHAX"/>
    <property type="match status" value="1"/>
</dbReference>
<evidence type="ECO:0000313" key="4">
    <source>
        <dbReference type="Proteomes" id="UP000676079"/>
    </source>
</evidence>
<protein>
    <submittedName>
        <fullName evidence="3">Universal stress protein</fullName>
    </submittedName>
</protein>
<comment type="similarity">
    <text evidence="1">Belongs to the universal stress protein A family.</text>
</comment>
<accession>A0ABX8BJQ5</accession>
<feature type="domain" description="UspA" evidence="2">
    <location>
        <begin position="8"/>
        <end position="141"/>
    </location>
</feature>
<dbReference type="InterPro" id="IPR006015">
    <property type="entry name" value="Universal_stress_UspA"/>
</dbReference>
<dbReference type="Gene3D" id="3.40.50.620">
    <property type="entry name" value="HUPs"/>
    <property type="match status" value="2"/>
</dbReference>